<dbReference type="GeneID" id="25914995"/>
<sequence>QTNKSSQHPQLRENLVDAGEIAISETLFILVQEQGWHVDITTHQPDDNYKPPMRYGVVTRPESAYVPPVVPYNMDTSSESEGLRGMTGT</sequence>
<dbReference type="AlphaFoldDB" id="A0A0L0FA06"/>
<dbReference type="Proteomes" id="UP000054560">
    <property type="component" value="Unassembled WGS sequence"/>
</dbReference>
<accession>A0A0L0FA06</accession>
<proteinExistence type="predicted"/>
<evidence type="ECO:0000313" key="3">
    <source>
        <dbReference type="Proteomes" id="UP000054560"/>
    </source>
</evidence>
<name>A0A0L0FA06_9EUKA</name>
<evidence type="ECO:0000256" key="1">
    <source>
        <dbReference type="SAM" id="MobiDB-lite"/>
    </source>
</evidence>
<dbReference type="RefSeq" id="XP_014146850.1">
    <property type="nucleotide sequence ID" value="XM_014291375.1"/>
</dbReference>
<reference evidence="2 3" key="1">
    <citation type="submission" date="2011-02" db="EMBL/GenBank/DDBJ databases">
        <title>The Genome Sequence of Sphaeroforma arctica JP610.</title>
        <authorList>
            <consortium name="The Broad Institute Genome Sequencing Platform"/>
            <person name="Russ C."/>
            <person name="Cuomo C."/>
            <person name="Young S.K."/>
            <person name="Zeng Q."/>
            <person name="Gargeya S."/>
            <person name="Alvarado L."/>
            <person name="Berlin A."/>
            <person name="Chapman S.B."/>
            <person name="Chen Z."/>
            <person name="Freedman E."/>
            <person name="Gellesch M."/>
            <person name="Goldberg J."/>
            <person name="Griggs A."/>
            <person name="Gujja S."/>
            <person name="Heilman E."/>
            <person name="Heiman D."/>
            <person name="Howarth C."/>
            <person name="Mehta T."/>
            <person name="Neiman D."/>
            <person name="Pearson M."/>
            <person name="Roberts A."/>
            <person name="Saif S."/>
            <person name="Shea T."/>
            <person name="Shenoy N."/>
            <person name="Sisk P."/>
            <person name="Stolte C."/>
            <person name="Sykes S."/>
            <person name="White J."/>
            <person name="Yandava C."/>
            <person name="Burger G."/>
            <person name="Gray M.W."/>
            <person name="Holland P.W.H."/>
            <person name="King N."/>
            <person name="Lang F.B.F."/>
            <person name="Roger A.J."/>
            <person name="Ruiz-Trillo I."/>
            <person name="Haas B."/>
            <person name="Nusbaum C."/>
            <person name="Birren B."/>
        </authorList>
    </citation>
    <scope>NUCLEOTIDE SEQUENCE [LARGE SCALE GENOMIC DNA]</scope>
    <source>
        <strain evidence="2 3">JP610</strain>
    </source>
</reference>
<dbReference type="EMBL" id="KQ246290">
    <property type="protein sequence ID" value="KNC72948.1"/>
    <property type="molecule type" value="Genomic_DNA"/>
</dbReference>
<evidence type="ECO:0000313" key="2">
    <source>
        <dbReference type="EMBL" id="KNC72948.1"/>
    </source>
</evidence>
<protein>
    <submittedName>
        <fullName evidence="2">Uncharacterized protein</fullName>
    </submittedName>
</protein>
<feature type="non-terminal residue" evidence="2">
    <location>
        <position position="89"/>
    </location>
</feature>
<feature type="non-terminal residue" evidence="2">
    <location>
        <position position="1"/>
    </location>
</feature>
<feature type="region of interest" description="Disordered" evidence="1">
    <location>
        <begin position="69"/>
        <end position="89"/>
    </location>
</feature>
<organism evidence="2 3">
    <name type="scientific">Sphaeroforma arctica JP610</name>
    <dbReference type="NCBI Taxonomy" id="667725"/>
    <lineage>
        <taxon>Eukaryota</taxon>
        <taxon>Ichthyosporea</taxon>
        <taxon>Ichthyophonida</taxon>
        <taxon>Sphaeroforma</taxon>
    </lineage>
</organism>
<gene>
    <name evidence="2" type="ORF">SARC_14491</name>
</gene>
<keyword evidence="3" id="KW-1185">Reference proteome</keyword>